<evidence type="ECO:0008006" key="3">
    <source>
        <dbReference type="Google" id="ProtNLM"/>
    </source>
</evidence>
<dbReference type="AlphaFoldDB" id="A0A0D7AVH2"/>
<dbReference type="EMBL" id="KN880860">
    <property type="protein sequence ID" value="KIY61854.1"/>
    <property type="molecule type" value="Genomic_DNA"/>
</dbReference>
<evidence type="ECO:0000313" key="2">
    <source>
        <dbReference type="Proteomes" id="UP000054007"/>
    </source>
</evidence>
<sequence>MSFPFEMWQEIIQKIPSSDKRALWSLSLVSRAFHSTVLPLLYFDVQITGREKQERFYEWILSNEPSSPASYVREYTIIINRNDIPCGKPYTHNSAALARMQHLRKLTLASKLGMPKNLSTGVILHSEDPSWSLPELREFEWDDYGVESDILHFLSRCPELESLELPEWEGTPVPTDLLPKLRRISGDCSTVLAFLPGRPIEELAFSTGGGAKNLSKYLKSNPVVAARIQTLSFAKSYPLSEFLKQIASTLPHLKEFRMALAQFDEMITEVATLRRLEKLVFLDYNGNRKVAKEARMLWSVRLISLYSPTPLGRGSTEPCLELWYSKEKILSQWRRGGDGTRLELVQ</sequence>
<protein>
    <recommendedName>
        <fullName evidence="3">F-box domain-containing protein</fullName>
    </recommendedName>
</protein>
<keyword evidence="2" id="KW-1185">Reference proteome</keyword>
<gene>
    <name evidence="1" type="ORF">CYLTODRAFT_494999</name>
</gene>
<reference evidence="1 2" key="1">
    <citation type="journal article" date="2015" name="Fungal Genet. Biol.">
        <title>Evolution of novel wood decay mechanisms in Agaricales revealed by the genome sequences of Fistulina hepatica and Cylindrobasidium torrendii.</title>
        <authorList>
            <person name="Floudas D."/>
            <person name="Held B.W."/>
            <person name="Riley R."/>
            <person name="Nagy L.G."/>
            <person name="Koehler G."/>
            <person name="Ransdell A.S."/>
            <person name="Younus H."/>
            <person name="Chow J."/>
            <person name="Chiniquy J."/>
            <person name="Lipzen A."/>
            <person name="Tritt A."/>
            <person name="Sun H."/>
            <person name="Haridas S."/>
            <person name="LaButti K."/>
            <person name="Ohm R.A."/>
            <person name="Kues U."/>
            <person name="Blanchette R.A."/>
            <person name="Grigoriev I.V."/>
            <person name="Minto R.E."/>
            <person name="Hibbett D.S."/>
        </authorList>
    </citation>
    <scope>NUCLEOTIDE SEQUENCE [LARGE SCALE GENOMIC DNA]</scope>
    <source>
        <strain evidence="1 2">FP15055 ss-10</strain>
    </source>
</reference>
<organism evidence="1 2">
    <name type="scientific">Cylindrobasidium torrendii FP15055 ss-10</name>
    <dbReference type="NCBI Taxonomy" id="1314674"/>
    <lineage>
        <taxon>Eukaryota</taxon>
        <taxon>Fungi</taxon>
        <taxon>Dikarya</taxon>
        <taxon>Basidiomycota</taxon>
        <taxon>Agaricomycotina</taxon>
        <taxon>Agaricomycetes</taxon>
        <taxon>Agaricomycetidae</taxon>
        <taxon>Agaricales</taxon>
        <taxon>Marasmiineae</taxon>
        <taxon>Physalacriaceae</taxon>
        <taxon>Cylindrobasidium</taxon>
    </lineage>
</organism>
<dbReference type="SUPFAM" id="SSF52047">
    <property type="entry name" value="RNI-like"/>
    <property type="match status" value="1"/>
</dbReference>
<dbReference type="Proteomes" id="UP000054007">
    <property type="component" value="Unassembled WGS sequence"/>
</dbReference>
<name>A0A0D7AVH2_9AGAR</name>
<proteinExistence type="predicted"/>
<dbReference type="InterPro" id="IPR032675">
    <property type="entry name" value="LRR_dom_sf"/>
</dbReference>
<accession>A0A0D7AVH2</accession>
<evidence type="ECO:0000313" key="1">
    <source>
        <dbReference type="EMBL" id="KIY61854.1"/>
    </source>
</evidence>
<dbReference type="OrthoDB" id="3232239at2759"/>
<dbReference type="Gene3D" id="3.80.10.10">
    <property type="entry name" value="Ribonuclease Inhibitor"/>
    <property type="match status" value="1"/>
</dbReference>